<sequence>MLLSLSKLTKIIGEKVLFKNLDFGISELEKVAIVGINGSGKSTLLRAILGKEELDAGNIVANKQLKIAVLEQNPTFDPDEIILDHIYRGGGKMVSLIHDYEAACDALETGTEEAEKNYTRLMQEMDRLQAWDYEAQIKSILSELGVNHLERKMSELSGGMLKKVELAKSLIEESNLLILDEPTNHLDVNSILWLEDYLINCEKAILLITHDRYFLDRVVSKILEIDRGNFFNYEGNYSQYLEKKVEREETLLKQEDKAKQFLKQEIKWLKRQPKARSTKQKARIDRAESLKNREVFELQKELELSVAAKRQGKTILEIHSLQKSFQERAIVKDFTYYFKAKERLGVIGPNGVGKSTLLNLFAGVLQPDSGFIKPGINTKIGYFDQISRELPLDMNVLDYIKKYAGEYITNDEGEKITASKILEQFLFDGKTQHSQIAKLSGGEKRRLYLVQILMCGPNFLILDEPTNDLDIQTLSILEDFLNGFPGTVVTVSHDRYFLDRVAESLLVFKEGGQIDTYIGTFSSFLEKQIDGKEEAPSKTIKAESTIEQKNPSTKKDTKEDKLRKKIEKEIEDLESQKNELSSSLEIHSADHKKLQEIGTEIGKIETQIAKKYEEWENI</sequence>
<name>A0ABN6KIK0_9LEPT</name>
<dbReference type="EMBL" id="AP025028">
    <property type="protein sequence ID" value="BDA79922.1"/>
    <property type="molecule type" value="Genomic_DNA"/>
</dbReference>
<dbReference type="InterPro" id="IPR032781">
    <property type="entry name" value="ABC_tran_Xtn"/>
</dbReference>
<keyword evidence="2 6" id="KW-0067">ATP-binding</keyword>
<dbReference type="SMART" id="SM00382">
    <property type="entry name" value="AAA"/>
    <property type="match status" value="2"/>
</dbReference>
<dbReference type="Pfam" id="PF00005">
    <property type="entry name" value="ABC_tran"/>
    <property type="match status" value="2"/>
</dbReference>
<keyword evidence="1" id="KW-0547">Nucleotide-binding</keyword>
<feature type="domain" description="ABC transporter" evidence="5">
    <location>
        <begin position="316"/>
        <end position="537"/>
    </location>
</feature>
<dbReference type="SUPFAM" id="SSF52540">
    <property type="entry name" value="P-loop containing nucleoside triphosphate hydrolases"/>
    <property type="match status" value="2"/>
</dbReference>
<dbReference type="InterPro" id="IPR027417">
    <property type="entry name" value="P-loop_NTPase"/>
</dbReference>
<keyword evidence="3" id="KW-0175">Coiled coil</keyword>
<gene>
    <name evidence="6" type="primary">uup_4</name>
    <name evidence="6" type="ORF">LPTSP3_g28520</name>
</gene>
<dbReference type="CDD" id="cd03221">
    <property type="entry name" value="ABCF_EF-3"/>
    <property type="match status" value="2"/>
</dbReference>
<evidence type="ECO:0000313" key="6">
    <source>
        <dbReference type="EMBL" id="BDA79922.1"/>
    </source>
</evidence>
<feature type="region of interest" description="Disordered" evidence="4">
    <location>
        <begin position="535"/>
        <end position="561"/>
    </location>
</feature>
<dbReference type="PROSITE" id="PS50893">
    <property type="entry name" value="ABC_TRANSPORTER_2"/>
    <property type="match status" value="2"/>
</dbReference>
<evidence type="ECO:0000259" key="5">
    <source>
        <dbReference type="PROSITE" id="PS50893"/>
    </source>
</evidence>
<organism evidence="6 7">
    <name type="scientific">Leptospira kobayashii</name>
    <dbReference type="NCBI Taxonomy" id="1917830"/>
    <lineage>
        <taxon>Bacteria</taxon>
        <taxon>Pseudomonadati</taxon>
        <taxon>Spirochaetota</taxon>
        <taxon>Spirochaetia</taxon>
        <taxon>Leptospirales</taxon>
        <taxon>Leptospiraceae</taxon>
        <taxon>Leptospira</taxon>
    </lineage>
</organism>
<dbReference type="Gene3D" id="1.10.287.380">
    <property type="entry name" value="Valyl-tRNA synthetase, C-terminal domain"/>
    <property type="match status" value="1"/>
</dbReference>
<dbReference type="InterPro" id="IPR003439">
    <property type="entry name" value="ABC_transporter-like_ATP-bd"/>
</dbReference>
<feature type="coiled-coil region" evidence="3">
    <location>
        <begin position="245"/>
        <end position="272"/>
    </location>
</feature>
<evidence type="ECO:0000256" key="2">
    <source>
        <dbReference type="ARBA" id="ARBA00022840"/>
    </source>
</evidence>
<accession>A0ABN6KIK0</accession>
<feature type="domain" description="ABC transporter" evidence="5">
    <location>
        <begin position="3"/>
        <end position="252"/>
    </location>
</feature>
<dbReference type="Pfam" id="PF12848">
    <property type="entry name" value="ABC_tran_Xtn"/>
    <property type="match status" value="1"/>
</dbReference>
<protein>
    <submittedName>
        <fullName evidence="6">ABC transporter ATP-binding protein</fullName>
    </submittedName>
</protein>
<keyword evidence="7" id="KW-1185">Reference proteome</keyword>
<dbReference type="InterPro" id="IPR017871">
    <property type="entry name" value="ABC_transporter-like_CS"/>
</dbReference>
<dbReference type="PANTHER" id="PTHR42855:SF1">
    <property type="entry name" value="ABC TRANSPORTER DOMAIN-CONTAINING PROTEIN"/>
    <property type="match status" value="1"/>
</dbReference>
<dbReference type="InterPro" id="IPR037118">
    <property type="entry name" value="Val-tRNA_synth_C_sf"/>
</dbReference>
<reference evidence="6 7" key="1">
    <citation type="submission" date="2021-08" db="EMBL/GenBank/DDBJ databases">
        <title>Complete genome sequence of Leptospira kobayashii strain E30.</title>
        <authorList>
            <person name="Nakao R."/>
            <person name="Nakamura S."/>
            <person name="Masuzawa T."/>
            <person name="Koizumi N."/>
        </authorList>
    </citation>
    <scope>NUCLEOTIDE SEQUENCE [LARGE SCALE GENOMIC DNA]</scope>
    <source>
        <strain evidence="6 7">E30</strain>
    </source>
</reference>
<dbReference type="Proteomes" id="UP000245263">
    <property type="component" value="Chromosome 1"/>
</dbReference>
<dbReference type="RefSeq" id="WP_109020555.1">
    <property type="nucleotide sequence ID" value="NZ_AP025028.1"/>
</dbReference>
<dbReference type="InterPro" id="IPR032524">
    <property type="entry name" value="ABC_tran_C"/>
</dbReference>
<dbReference type="InterPro" id="IPR003593">
    <property type="entry name" value="AAA+_ATPase"/>
</dbReference>
<evidence type="ECO:0000256" key="1">
    <source>
        <dbReference type="ARBA" id="ARBA00022741"/>
    </source>
</evidence>
<dbReference type="PANTHER" id="PTHR42855">
    <property type="entry name" value="ABC TRANSPORTER ATP-BINDING SUBUNIT"/>
    <property type="match status" value="1"/>
</dbReference>
<evidence type="ECO:0000313" key="7">
    <source>
        <dbReference type="Proteomes" id="UP000245263"/>
    </source>
</evidence>
<feature type="coiled-coil region" evidence="3">
    <location>
        <begin position="97"/>
        <end position="124"/>
    </location>
</feature>
<dbReference type="PROSITE" id="PS00211">
    <property type="entry name" value="ABC_TRANSPORTER_1"/>
    <property type="match status" value="1"/>
</dbReference>
<proteinExistence type="predicted"/>
<evidence type="ECO:0000256" key="3">
    <source>
        <dbReference type="SAM" id="Coils"/>
    </source>
</evidence>
<dbReference type="InterPro" id="IPR051309">
    <property type="entry name" value="ABCF_ATPase"/>
</dbReference>
<dbReference type="GO" id="GO:0005524">
    <property type="term" value="F:ATP binding"/>
    <property type="evidence" value="ECO:0007669"/>
    <property type="project" value="UniProtKB-KW"/>
</dbReference>
<feature type="compositionally biased region" description="Basic and acidic residues" evidence="4">
    <location>
        <begin position="535"/>
        <end position="546"/>
    </location>
</feature>
<dbReference type="Gene3D" id="3.40.50.300">
    <property type="entry name" value="P-loop containing nucleotide triphosphate hydrolases"/>
    <property type="match status" value="2"/>
</dbReference>
<dbReference type="Pfam" id="PF16326">
    <property type="entry name" value="ABC_tran_CTD"/>
    <property type="match status" value="1"/>
</dbReference>
<evidence type="ECO:0000256" key="4">
    <source>
        <dbReference type="SAM" id="MobiDB-lite"/>
    </source>
</evidence>